<name>A0A4Z2HRJ0_9TELE</name>
<dbReference type="OrthoDB" id="6280827at2759"/>
<reference evidence="4 5" key="1">
    <citation type="submission" date="2019-03" db="EMBL/GenBank/DDBJ databases">
        <title>First draft genome of Liparis tanakae, snailfish: a comprehensive survey of snailfish specific genes.</title>
        <authorList>
            <person name="Kim W."/>
            <person name="Song I."/>
            <person name="Jeong J.-H."/>
            <person name="Kim D."/>
            <person name="Kim S."/>
            <person name="Ryu S."/>
            <person name="Song J.Y."/>
            <person name="Lee S.K."/>
        </authorList>
    </citation>
    <scope>NUCLEOTIDE SEQUENCE [LARGE SCALE GENOMIC DNA]</scope>
    <source>
        <tissue evidence="4">Muscle</tissue>
    </source>
</reference>
<dbReference type="PROSITE" id="PS50084">
    <property type="entry name" value="KH_TYPE_1"/>
    <property type="match status" value="4"/>
</dbReference>
<gene>
    <name evidence="4" type="primary">Hdlbp_1</name>
    <name evidence="4" type="ORF">EYF80_021904</name>
</gene>
<dbReference type="SMART" id="SM00322">
    <property type="entry name" value="KH"/>
    <property type="match status" value="4"/>
</dbReference>
<feature type="domain" description="K Homology" evidence="3">
    <location>
        <begin position="1"/>
        <end position="64"/>
    </location>
</feature>
<evidence type="ECO:0000313" key="4">
    <source>
        <dbReference type="EMBL" id="TNN67935.1"/>
    </source>
</evidence>
<dbReference type="Gene3D" id="3.30.1370.10">
    <property type="entry name" value="K Homology domain, type 1"/>
    <property type="match status" value="4"/>
</dbReference>
<comment type="caution">
    <text evidence="4">The sequence shown here is derived from an EMBL/GenBank/DDBJ whole genome shotgun (WGS) entry which is preliminary data.</text>
</comment>
<dbReference type="SUPFAM" id="SSF54791">
    <property type="entry name" value="Eukaryotic type KH-domain (KH-domain type I)"/>
    <property type="match status" value="4"/>
</dbReference>
<evidence type="ECO:0000256" key="1">
    <source>
        <dbReference type="ARBA" id="ARBA00022737"/>
    </source>
</evidence>
<dbReference type="InterPro" id="IPR036612">
    <property type="entry name" value="KH_dom_type_1_sf"/>
</dbReference>
<dbReference type="InterPro" id="IPR004088">
    <property type="entry name" value="KH_dom_type_1"/>
</dbReference>
<feature type="domain" description="K Homology" evidence="3">
    <location>
        <begin position="167"/>
        <end position="235"/>
    </location>
</feature>
<dbReference type="GO" id="GO:0003729">
    <property type="term" value="F:mRNA binding"/>
    <property type="evidence" value="ECO:0007669"/>
    <property type="project" value="TreeGrafter"/>
</dbReference>
<keyword evidence="5" id="KW-1185">Reference proteome</keyword>
<sequence length="425" mass="46584">MAVDVRHHRHFVSRRGQVLRELAEEYGGVAVSFPRTGANSQRVTLKGAKDCAEAAKRRIQEIVEDLESQVSVEVAVPQRYHRAVMGPKGCRIQLITREHEVQIKFPERDDGAAGITREAGQEAPAQENGEVSPEAEFVALKCDIITIAGRAEKCELAKAALLALVPITEDVEVSYELHRYIIGQKGSGIRKMMEEYEARVNIWVPQPEKQLDVIKVTGLVANMERAKQGLLDRVKEVQAEQADRDVIVILGYERNVEEASRAIGQLVAEWQEMVSREVRLDPRTHARIIGARGKAIRKLMEEFKVDIRFPQPGSDEPDKVAVTGLPEAVDNAADHLLNLEEEYMLSVTETETLAAYMKPPSRYGGGGGAGGDDGSGGPAKGFVVLDAPWNAAGNKAPDMSSAEDFPTFGMGVAPKQASAWGPKKF</sequence>
<dbReference type="InterPro" id="IPR004087">
    <property type="entry name" value="KH_dom"/>
</dbReference>
<keyword evidence="1" id="KW-0677">Repeat</keyword>
<feature type="domain" description="K Homology" evidence="3">
    <location>
        <begin position="68"/>
        <end position="166"/>
    </location>
</feature>
<proteinExistence type="predicted"/>
<dbReference type="AlphaFoldDB" id="A0A4Z2HRJ0"/>
<feature type="domain" description="K Homology" evidence="3">
    <location>
        <begin position="272"/>
        <end position="341"/>
    </location>
</feature>
<accession>A0A4Z2HRJ0</accession>
<evidence type="ECO:0000313" key="5">
    <source>
        <dbReference type="Proteomes" id="UP000314294"/>
    </source>
</evidence>
<dbReference type="CDD" id="cd22414">
    <property type="entry name" value="KH-I_Vigilin_rpt11"/>
    <property type="match status" value="1"/>
</dbReference>
<evidence type="ECO:0000256" key="2">
    <source>
        <dbReference type="PROSITE-ProRule" id="PRU00117"/>
    </source>
</evidence>
<dbReference type="Proteomes" id="UP000314294">
    <property type="component" value="Unassembled WGS sequence"/>
</dbReference>
<dbReference type="CDD" id="cd22416">
    <property type="entry name" value="KH-I_Vigilin_rpt13"/>
    <property type="match status" value="1"/>
</dbReference>
<keyword evidence="2" id="KW-0694">RNA-binding</keyword>
<organism evidence="4 5">
    <name type="scientific">Liparis tanakae</name>
    <name type="common">Tanaka's snailfish</name>
    <dbReference type="NCBI Taxonomy" id="230148"/>
    <lineage>
        <taxon>Eukaryota</taxon>
        <taxon>Metazoa</taxon>
        <taxon>Chordata</taxon>
        <taxon>Craniata</taxon>
        <taxon>Vertebrata</taxon>
        <taxon>Euteleostomi</taxon>
        <taxon>Actinopterygii</taxon>
        <taxon>Neopterygii</taxon>
        <taxon>Teleostei</taxon>
        <taxon>Neoteleostei</taxon>
        <taxon>Acanthomorphata</taxon>
        <taxon>Eupercaria</taxon>
        <taxon>Perciformes</taxon>
        <taxon>Cottioidei</taxon>
        <taxon>Cottales</taxon>
        <taxon>Liparidae</taxon>
        <taxon>Liparis</taxon>
    </lineage>
</organism>
<evidence type="ECO:0000259" key="3">
    <source>
        <dbReference type="SMART" id="SM00322"/>
    </source>
</evidence>
<protein>
    <submittedName>
        <fullName evidence="4">Vigilin</fullName>
    </submittedName>
</protein>
<dbReference type="EMBL" id="SRLO01000197">
    <property type="protein sequence ID" value="TNN67935.1"/>
    <property type="molecule type" value="Genomic_DNA"/>
</dbReference>
<dbReference type="PANTHER" id="PTHR10627">
    <property type="entry name" value="SCP160"/>
    <property type="match status" value="1"/>
</dbReference>
<dbReference type="CDD" id="cd22418">
    <property type="entry name" value="KH-I_Vigilin_rpt15"/>
    <property type="match status" value="1"/>
</dbReference>
<dbReference type="PANTHER" id="PTHR10627:SF67">
    <property type="entry name" value="HIGH DENSITY LIPOPROTEIN-BINDING PROTEIN B"/>
    <property type="match status" value="1"/>
</dbReference>
<dbReference type="Pfam" id="PF00013">
    <property type="entry name" value="KH_1"/>
    <property type="match status" value="4"/>
</dbReference>